<dbReference type="PRINTS" id="PR00981">
    <property type="entry name" value="TRNASYNTHSER"/>
</dbReference>
<feature type="non-terminal residue" evidence="16">
    <location>
        <position position="1"/>
    </location>
</feature>
<dbReference type="GO" id="GO:0004828">
    <property type="term" value="F:serine-tRNA ligase activity"/>
    <property type="evidence" value="ECO:0007669"/>
    <property type="project" value="UniProtKB-EC"/>
</dbReference>
<comment type="subcellular location">
    <subcellularLocation>
        <location evidence="1">Cytoplasm</location>
    </subcellularLocation>
</comment>
<dbReference type="PANTHER" id="PTHR43697">
    <property type="entry name" value="SERYL-TRNA SYNTHETASE"/>
    <property type="match status" value="1"/>
</dbReference>
<keyword evidence="6" id="KW-0436">Ligase</keyword>
<dbReference type="Gene3D" id="3.30.930.10">
    <property type="entry name" value="Bira Bifunctional Protein, Domain 2"/>
    <property type="match status" value="1"/>
</dbReference>
<evidence type="ECO:0000256" key="1">
    <source>
        <dbReference type="ARBA" id="ARBA00004496"/>
    </source>
</evidence>
<dbReference type="InterPro" id="IPR002317">
    <property type="entry name" value="Ser-tRNA-ligase_type_1"/>
</dbReference>
<sequence>DIGEALDILDFERGAKITSARFTVLKGMGAKLERALINFMLDLHTNEHGYKEIFPPFLVNSETMTGTGQLPKFESDLFKCENGLYLVPTAEVPLTNLHREEILNDDDLPLYYAAYTACFRKEAGSYGKDVRGLIRQHQFNKVELVKICRPEDSYQELETLTQNAEEVLKRLEIPYRVIVLCTGDMGFSAAKTYDLEVWLPAQKKYREISSCSNCEDFQARRAMIRYRSKEKEKVYFIHTLNGSGLAIGRTLVAILENFQQKDGSVVIPDVLRPYMGGVEKITR</sequence>
<evidence type="ECO:0000259" key="15">
    <source>
        <dbReference type="PROSITE" id="PS50862"/>
    </source>
</evidence>
<dbReference type="Pfam" id="PF00587">
    <property type="entry name" value="tRNA-synt_2b"/>
    <property type="match status" value="1"/>
</dbReference>
<dbReference type="PROSITE" id="PS50862">
    <property type="entry name" value="AA_TRNA_LIGASE_II"/>
    <property type="match status" value="1"/>
</dbReference>
<accession>X0SDL2</accession>
<evidence type="ECO:0000256" key="9">
    <source>
        <dbReference type="ARBA" id="ARBA00022917"/>
    </source>
</evidence>
<evidence type="ECO:0000256" key="10">
    <source>
        <dbReference type="ARBA" id="ARBA00023146"/>
    </source>
</evidence>
<evidence type="ECO:0000256" key="7">
    <source>
        <dbReference type="ARBA" id="ARBA00022741"/>
    </source>
</evidence>
<comment type="catalytic activity">
    <reaction evidence="14">
        <text>tRNA(Ser) + L-serine + ATP = L-seryl-tRNA(Ser) + AMP + diphosphate + H(+)</text>
        <dbReference type="Rhea" id="RHEA:12292"/>
        <dbReference type="Rhea" id="RHEA-COMP:9669"/>
        <dbReference type="Rhea" id="RHEA-COMP:9703"/>
        <dbReference type="ChEBI" id="CHEBI:15378"/>
        <dbReference type="ChEBI" id="CHEBI:30616"/>
        <dbReference type="ChEBI" id="CHEBI:33019"/>
        <dbReference type="ChEBI" id="CHEBI:33384"/>
        <dbReference type="ChEBI" id="CHEBI:78442"/>
        <dbReference type="ChEBI" id="CHEBI:78533"/>
        <dbReference type="ChEBI" id="CHEBI:456215"/>
        <dbReference type="EC" id="6.1.1.11"/>
    </reaction>
</comment>
<dbReference type="EMBL" id="BARS01000223">
    <property type="protein sequence ID" value="GAF73967.1"/>
    <property type="molecule type" value="Genomic_DNA"/>
</dbReference>
<evidence type="ECO:0000256" key="13">
    <source>
        <dbReference type="ARBA" id="ARBA00047929"/>
    </source>
</evidence>
<keyword evidence="9" id="KW-0648">Protein biosynthesis</keyword>
<comment type="pathway">
    <text evidence="2">Aminoacyl-tRNA biosynthesis; selenocysteinyl-tRNA(Sec) biosynthesis; L-seryl-tRNA(Sec) from L-serine and tRNA(Sec): step 1/1.</text>
</comment>
<protein>
    <recommendedName>
        <fullName evidence="4">serine--tRNA ligase</fullName>
        <ecNumber evidence="4">6.1.1.11</ecNumber>
    </recommendedName>
    <alternativeName>
        <fullName evidence="11">Seryl-tRNA synthetase</fullName>
    </alternativeName>
    <alternativeName>
        <fullName evidence="12">Seryl-tRNA(Ser/Sec) synthetase</fullName>
    </alternativeName>
</protein>
<keyword evidence="7" id="KW-0547">Nucleotide-binding</keyword>
<dbReference type="InterPro" id="IPR006195">
    <property type="entry name" value="aa-tRNA-synth_II"/>
</dbReference>
<reference evidence="16" key="1">
    <citation type="journal article" date="2014" name="Front. Microbiol.">
        <title>High frequency of phylogenetically diverse reductive dehalogenase-homologous genes in deep subseafloor sedimentary metagenomes.</title>
        <authorList>
            <person name="Kawai M."/>
            <person name="Futagami T."/>
            <person name="Toyoda A."/>
            <person name="Takaki Y."/>
            <person name="Nishi S."/>
            <person name="Hori S."/>
            <person name="Arai W."/>
            <person name="Tsubouchi T."/>
            <person name="Morono Y."/>
            <person name="Uchiyama I."/>
            <person name="Ito T."/>
            <person name="Fujiyama A."/>
            <person name="Inagaki F."/>
            <person name="Takami H."/>
        </authorList>
    </citation>
    <scope>NUCLEOTIDE SEQUENCE</scope>
    <source>
        <strain evidence="16">Expedition CK06-06</strain>
    </source>
</reference>
<dbReference type="EC" id="6.1.1.11" evidence="4"/>
<dbReference type="NCBIfam" id="TIGR00414">
    <property type="entry name" value="serS"/>
    <property type="match status" value="1"/>
</dbReference>
<dbReference type="GO" id="GO:0005524">
    <property type="term" value="F:ATP binding"/>
    <property type="evidence" value="ECO:0007669"/>
    <property type="project" value="UniProtKB-KW"/>
</dbReference>
<dbReference type="AlphaFoldDB" id="X0SDL2"/>
<comment type="similarity">
    <text evidence="3">Belongs to the class-II aminoacyl-tRNA synthetase family. Type-1 seryl-tRNA synthetase subfamily.</text>
</comment>
<keyword evidence="8" id="KW-0067">ATP-binding</keyword>
<evidence type="ECO:0000313" key="16">
    <source>
        <dbReference type="EMBL" id="GAF73967.1"/>
    </source>
</evidence>
<dbReference type="GO" id="GO:0005737">
    <property type="term" value="C:cytoplasm"/>
    <property type="evidence" value="ECO:0007669"/>
    <property type="project" value="UniProtKB-SubCell"/>
</dbReference>
<comment type="caution">
    <text evidence="16">The sequence shown here is derived from an EMBL/GenBank/DDBJ whole genome shotgun (WGS) entry which is preliminary data.</text>
</comment>
<evidence type="ECO:0000256" key="2">
    <source>
        <dbReference type="ARBA" id="ARBA00005045"/>
    </source>
</evidence>
<evidence type="ECO:0000256" key="11">
    <source>
        <dbReference type="ARBA" id="ARBA00031113"/>
    </source>
</evidence>
<keyword evidence="5" id="KW-0963">Cytoplasm</keyword>
<evidence type="ECO:0000256" key="14">
    <source>
        <dbReference type="ARBA" id="ARBA00048823"/>
    </source>
</evidence>
<dbReference type="InterPro" id="IPR002314">
    <property type="entry name" value="aa-tRNA-synt_IIb"/>
</dbReference>
<evidence type="ECO:0000256" key="4">
    <source>
        <dbReference type="ARBA" id="ARBA00012840"/>
    </source>
</evidence>
<dbReference type="GO" id="GO:0006434">
    <property type="term" value="P:seryl-tRNA aminoacylation"/>
    <property type="evidence" value="ECO:0007669"/>
    <property type="project" value="InterPro"/>
</dbReference>
<comment type="catalytic activity">
    <reaction evidence="13">
        <text>tRNA(Sec) + L-serine + ATP = L-seryl-tRNA(Sec) + AMP + diphosphate + H(+)</text>
        <dbReference type="Rhea" id="RHEA:42580"/>
        <dbReference type="Rhea" id="RHEA-COMP:9742"/>
        <dbReference type="Rhea" id="RHEA-COMP:10128"/>
        <dbReference type="ChEBI" id="CHEBI:15378"/>
        <dbReference type="ChEBI" id="CHEBI:30616"/>
        <dbReference type="ChEBI" id="CHEBI:33019"/>
        <dbReference type="ChEBI" id="CHEBI:33384"/>
        <dbReference type="ChEBI" id="CHEBI:78442"/>
        <dbReference type="ChEBI" id="CHEBI:78533"/>
        <dbReference type="ChEBI" id="CHEBI:456215"/>
        <dbReference type="EC" id="6.1.1.11"/>
    </reaction>
</comment>
<gene>
    <name evidence="16" type="ORF">S01H1_00615</name>
</gene>
<evidence type="ECO:0000256" key="12">
    <source>
        <dbReference type="ARBA" id="ARBA00033352"/>
    </source>
</evidence>
<evidence type="ECO:0000256" key="6">
    <source>
        <dbReference type="ARBA" id="ARBA00022598"/>
    </source>
</evidence>
<evidence type="ECO:0000256" key="5">
    <source>
        <dbReference type="ARBA" id="ARBA00022490"/>
    </source>
</evidence>
<dbReference type="CDD" id="cd00770">
    <property type="entry name" value="SerRS_core"/>
    <property type="match status" value="1"/>
</dbReference>
<organism evidence="16">
    <name type="scientific">marine sediment metagenome</name>
    <dbReference type="NCBI Taxonomy" id="412755"/>
    <lineage>
        <taxon>unclassified sequences</taxon>
        <taxon>metagenomes</taxon>
        <taxon>ecological metagenomes</taxon>
    </lineage>
</organism>
<dbReference type="SUPFAM" id="SSF55681">
    <property type="entry name" value="Class II aaRS and biotin synthetases"/>
    <property type="match status" value="1"/>
</dbReference>
<evidence type="ECO:0000256" key="3">
    <source>
        <dbReference type="ARBA" id="ARBA00010728"/>
    </source>
</evidence>
<evidence type="ECO:0000256" key="8">
    <source>
        <dbReference type="ARBA" id="ARBA00022840"/>
    </source>
</evidence>
<dbReference type="PANTHER" id="PTHR43697:SF1">
    <property type="entry name" value="SERINE--TRNA LIGASE"/>
    <property type="match status" value="1"/>
</dbReference>
<dbReference type="InterPro" id="IPR045864">
    <property type="entry name" value="aa-tRNA-synth_II/BPL/LPL"/>
</dbReference>
<dbReference type="InterPro" id="IPR033729">
    <property type="entry name" value="SerRS_core"/>
</dbReference>
<feature type="domain" description="Aminoacyl-transfer RNA synthetases class-II family profile" evidence="15">
    <location>
        <begin position="31"/>
        <end position="268"/>
    </location>
</feature>
<name>X0SDL2_9ZZZZ</name>
<keyword evidence="10" id="KW-0030">Aminoacyl-tRNA synthetase</keyword>
<proteinExistence type="inferred from homology"/>